<evidence type="ECO:0000259" key="1">
    <source>
        <dbReference type="Pfam" id="PF13460"/>
    </source>
</evidence>
<gene>
    <name evidence="2" type="ORF">GGD46_004403</name>
</gene>
<proteinExistence type="predicted"/>
<comment type="caution">
    <text evidence="2">The sequence shown here is derived from an EMBL/GenBank/DDBJ whole genome shotgun (WGS) entry which is preliminary data.</text>
</comment>
<dbReference type="Gene3D" id="3.40.50.720">
    <property type="entry name" value="NAD(P)-binding Rossmann-like Domain"/>
    <property type="match status" value="1"/>
</dbReference>
<dbReference type="Pfam" id="PF13460">
    <property type="entry name" value="NAD_binding_10"/>
    <property type="match status" value="1"/>
</dbReference>
<evidence type="ECO:0000313" key="3">
    <source>
        <dbReference type="Proteomes" id="UP000565576"/>
    </source>
</evidence>
<organism evidence="2 3">
    <name type="scientific">Rhizobium lusitanum</name>
    <dbReference type="NCBI Taxonomy" id="293958"/>
    <lineage>
        <taxon>Bacteria</taxon>
        <taxon>Pseudomonadati</taxon>
        <taxon>Pseudomonadota</taxon>
        <taxon>Alphaproteobacteria</taxon>
        <taxon>Hyphomicrobiales</taxon>
        <taxon>Rhizobiaceae</taxon>
        <taxon>Rhizobium/Agrobacterium group</taxon>
        <taxon>Rhizobium</taxon>
    </lineage>
</organism>
<dbReference type="CDD" id="cd05244">
    <property type="entry name" value="BVR-B_like_SDR_a"/>
    <property type="match status" value="1"/>
</dbReference>
<dbReference type="AlphaFoldDB" id="A0A7X0MFJ7"/>
<dbReference type="SUPFAM" id="SSF51735">
    <property type="entry name" value="NAD(P)-binding Rossmann-fold domains"/>
    <property type="match status" value="1"/>
</dbReference>
<reference evidence="2 3" key="1">
    <citation type="submission" date="2020-08" db="EMBL/GenBank/DDBJ databases">
        <title>Genomic Encyclopedia of Type Strains, Phase IV (KMG-V): Genome sequencing to study the core and pangenomes of soil and plant-associated prokaryotes.</title>
        <authorList>
            <person name="Whitman W."/>
        </authorList>
    </citation>
    <scope>NUCLEOTIDE SEQUENCE [LARGE SCALE GENOMIC DNA]</scope>
    <source>
        <strain evidence="2 3">SEMIA 4060</strain>
    </source>
</reference>
<dbReference type="PANTHER" id="PTHR43355:SF2">
    <property type="entry name" value="FLAVIN REDUCTASE (NADPH)"/>
    <property type="match status" value="1"/>
</dbReference>
<sequence>MSGDRQKDHDIVVAEAHYATNAKTIPIYTRLLHSASNDTYPVQQSFAAHLERIFGVRDMHIGIIGATGNIGQRLLVEATQRNHQVTAFTRNAANFPKDGGDVTWKTINVFDVASLDEGMRRLDVLVSLYQPGNASKNFNDTVERSIQDPTVYATVAKNLLKAMESYPALRLIVVGGAGSLEIRPGLTRADADGELRESLKLLGLPEDYAAAVRGHRDALNIYRLSNRLWTYVSPAEEIGPGKRTDRFRLGGDQPVLDADGRSRISFEDLAIALVDEAELPRYVQRRFTIGY</sequence>
<dbReference type="InterPro" id="IPR051606">
    <property type="entry name" value="Polyketide_Oxido-like"/>
</dbReference>
<dbReference type="PANTHER" id="PTHR43355">
    <property type="entry name" value="FLAVIN REDUCTASE (NADPH)"/>
    <property type="match status" value="1"/>
</dbReference>
<dbReference type="EMBL" id="JACHBG010000011">
    <property type="protein sequence ID" value="MBB6487103.1"/>
    <property type="molecule type" value="Genomic_DNA"/>
</dbReference>
<evidence type="ECO:0000313" key="2">
    <source>
        <dbReference type="EMBL" id="MBB6487103.1"/>
    </source>
</evidence>
<dbReference type="Proteomes" id="UP000565576">
    <property type="component" value="Unassembled WGS sequence"/>
</dbReference>
<protein>
    <recommendedName>
        <fullName evidence="1">NAD(P)-binding domain-containing protein</fullName>
    </recommendedName>
</protein>
<feature type="domain" description="NAD(P)-binding" evidence="1">
    <location>
        <begin position="65"/>
        <end position="275"/>
    </location>
</feature>
<dbReference type="InterPro" id="IPR016040">
    <property type="entry name" value="NAD(P)-bd_dom"/>
</dbReference>
<name>A0A7X0MFJ7_9HYPH</name>
<dbReference type="GO" id="GO:0016646">
    <property type="term" value="F:oxidoreductase activity, acting on the CH-NH group of donors, NAD or NADP as acceptor"/>
    <property type="evidence" value="ECO:0007669"/>
    <property type="project" value="TreeGrafter"/>
</dbReference>
<accession>A0A7X0MFJ7</accession>
<dbReference type="InterPro" id="IPR036291">
    <property type="entry name" value="NAD(P)-bd_dom_sf"/>
</dbReference>
<dbReference type="RefSeq" id="WP_210325667.1">
    <property type="nucleotide sequence ID" value="NZ_JACHBG010000011.1"/>
</dbReference>